<comment type="caution">
    <text evidence="1">The sequence shown here is derived from an EMBL/GenBank/DDBJ whole genome shotgun (WGS) entry which is preliminary data.</text>
</comment>
<reference evidence="1 2" key="1">
    <citation type="submission" date="2021-03" db="EMBL/GenBank/DDBJ databases">
        <title>Genomic Encyclopedia of Type Strains, Phase IV (KMG-IV): sequencing the most valuable type-strain genomes for metagenomic binning, comparative biology and taxonomic classification.</title>
        <authorList>
            <person name="Goeker M."/>
        </authorList>
    </citation>
    <scope>NUCLEOTIDE SEQUENCE [LARGE SCALE GENOMIC DNA]</scope>
    <source>
        <strain evidence="1 2">DSM 23491</strain>
    </source>
</reference>
<organism evidence="1 2">
    <name type="scientific">Paenibacillus sediminis</name>
    <dbReference type="NCBI Taxonomy" id="664909"/>
    <lineage>
        <taxon>Bacteria</taxon>
        <taxon>Bacillati</taxon>
        <taxon>Bacillota</taxon>
        <taxon>Bacilli</taxon>
        <taxon>Bacillales</taxon>
        <taxon>Paenibacillaceae</taxon>
        <taxon>Paenibacillus</taxon>
    </lineage>
</organism>
<proteinExistence type="predicted"/>
<evidence type="ECO:0000313" key="2">
    <source>
        <dbReference type="Proteomes" id="UP001519273"/>
    </source>
</evidence>
<accession>A0ABS4GYU1</accession>
<keyword evidence="2" id="KW-1185">Reference proteome</keyword>
<dbReference type="Proteomes" id="UP001519273">
    <property type="component" value="Unassembled WGS sequence"/>
</dbReference>
<protein>
    <submittedName>
        <fullName evidence="1">Uncharacterized protein</fullName>
    </submittedName>
</protein>
<sequence length="33" mass="3727">MSKVGSWWTGSLPSQVHAQFKFMTVCFVLPKKA</sequence>
<name>A0ABS4GYU1_9BACL</name>
<dbReference type="EMBL" id="JAGGKP010000001">
    <property type="protein sequence ID" value="MBP1935429.1"/>
    <property type="molecule type" value="Genomic_DNA"/>
</dbReference>
<evidence type="ECO:0000313" key="1">
    <source>
        <dbReference type="EMBL" id="MBP1935429.1"/>
    </source>
</evidence>
<gene>
    <name evidence="1" type="ORF">J2Z20_000290</name>
</gene>